<dbReference type="GO" id="GO:0032044">
    <property type="term" value="C:DSIF complex"/>
    <property type="evidence" value="ECO:0007669"/>
    <property type="project" value="TreeGrafter"/>
</dbReference>
<proteinExistence type="inferred from homology"/>
<sequence length="338" mass="37929">MKFADDISQTFFFPQTKDQSLWIVKRRMGEEKLPLQIKSVVRKEGLQGVSYIEAYKQTHVQYAIGGISALNSHNIAMVLIKDMVDALRVTKDIPHLGAGSYVRLKRTLYKDDLAQIVDGVKPSLTELEKVQESADDLQKELETATVREKGHSFALADVVEEPLTLNAWELRKFFKAGDHIKILSGDNEGNTGLIVRVEPNLIVVLSNLSMNEMKIRSRDARLCAAVSTGTDSLGRFRFHDLVQRSRARKSKFSIALDRDGNRLSVKDIVKVVDGPYAAKKDNEEMKQGEIKHLYRSFAFVYMRQPTENGGIVVCKPKHLLLVGGSNNKSAPQTIMCPN</sequence>
<dbReference type="GO" id="GO:0032784">
    <property type="term" value="P:regulation of DNA-templated transcription elongation"/>
    <property type="evidence" value="ECO:0007669"/>
    <property type="project" value="InterPro"/>
</dbReference>
<dbReference type="InterPro" id="IPR014722">
    <property type="entry name" value="Rib_uL2_dom2"/>
</dbReference>
<dbReference type="SMART" id="SM00739">
    <property type="entry name" value="KOW"/>
    <property type="match status" value="2"/>
</dbReference>
<keyword evidence="3" id="KW-0804">Transcription</keyword>
<dbReference type="InterPro" id="IPR005824">
    <property type="entry name" value="KOW"/>
</dbReference>
<dbReference type="InterPro" id="IPR041977">
    <property type="entry name" value="KOW_Spt5_4"/>
</dbReference>
<evidence type="ECO:0000313" key="7">
    <source>
        <dbReference type="Proteomes" id="UP000218231"/>
    </source>
</evidence>
<dbReference type="Pfam" id="PF23291">
    <property type="entry name" value="KOW4_SPT5"/>
    <property type="match status" value="1"/>
</dbReference>
<dbReference type="InterPro" id="IPR041976">
    <property type="entry name" value="KOW_Spt5_3"/>
</dbReference>
<comment type="subcellular location">
    <subcellularLocation>
        <location evidence="1">Nucleus</location>
    </subcellularLocation>
</comment>
<dbReference type="OrthoDB" id="28901at2759"/>
<dbReference type="CDD" id="cd06083">
    <property type="entry name" value="KOW_Spt5_3"/>
    <property type="match status" value="1"/>
</dbReference>
<evidence type="ECO:0000259" key="5">
    <source>
        <dbReference type="SMART" id="SM00739"/>
    </source>
</evidence>
<evidence type="ECO:0000256" key="3">
    <source>
        <dbReference type="ARBA" id="ARBA00023163"/>
    </source>
</evidence>
<dbReference type="Pfam" id="PF03439">
    <property type="entry name" value="Spt5-NGN"/>
    <property type="match status" value="1"/>
</dbReference>
<dbReference type="PANTHER" id="PTHR11125">
    <property type="entry name" value="SUPPRESSOR OF TY 5"/>
    <property type="match status" value="1"/>
</dbReference>
<reference evidence="6 7" key="1">
    <citation type="journal article" date="2017" name="Curr. Biol.">
        <title>Genome architecture and evolution of a unichromosomal asexual nematode.</title>
        <authorList>
            <person name="Fradin H."/>
            <person name="Zegar C."/>
            <person name="Gutwein M."/>
            <person name="Lucas J."/>
            <person name="Kovtun M."/>
            <person name="Corcoran D."/>
            <person name="Baugh L.R."/>
            <person name="Kiontke K."/>
            <person name="Gunsalus K."/>
            <person name="Fitch D.H."/>
            <person name="Piano F."/>
        </authorList>
    </citation>
    <scope>NUCLEOTIDE SEQUENCE [LARGE SCALE GENOMIC DNA]</scope>
    <source>
        <strain evidence="6">PF1309</strain>
    </source>
</reference>
<protein>
    <recommendedName>
        <fullName evidence="5">KOW domain-containing protein</fullName>
    </recommendedName>
</protein>
<dbReference type="InterPro" id="IPR005100">
    <property type="entry name" value="NGN-domain"/>
</dbReference>
<dbReference type="AlphaFoldDB" id="A0A2A2KRR0"/>
<gene>
    <name evidence="6" type="ORF">WR25_10387</name>
</gene>
<evidence type="ECO:0000256" key="4">
    <source>
        <dbReference type="ARBA" id="ARBA00023242"/>
    </source>
</evidence>
<dbReference type="CDD" id="cd06084">
    <property type="entry name" value="KOW_Spt5_4"/>
    <property type="match status" value="1"/>
</dbReference>
<dbReference type="SUPFAM" id="SSF50104">
    <property type="entry name" value="Translation proteins SH3-like domain"/>
    <property type="match status" value="1"/>
</dbReference>
<dbReference type="STRING" id="2018661.A0A2A2KRR0"/>
<dbReference type="InterPro" id="IPR008991">
    <property type="entry name" value="Translation_prot_SH3-like_sf"/>
</dbReference>
<accession>A0A2A2KRR0</accession>
<dbReference type="InterPro" id="IPR036735">
    <property type="entry name" value="NGN_dom_sf"/>
</dbReference>
<comment type="similarity">
    <text evidence="2">Belongs to the SPT5 family.</text>
</comment>
<keyword evidence="4" id="KW-0539">Nucleus</keyword>
<evidence type="ECO:0000256" key="2">
    <source>
        <dbReference type="ARBA" id="ARBA00006956"/>
    </source>
</evidence>
<dbReference type="Gene3D" id="3.30.70.940">
    <property type="entry name" value="NusG, N-terminal domain"/>
    <property type="match status" value="1"/>
</dbReference>
<dbReference type="PANTHER" id="PTHR11125:SF7">
    <property type="entry name" value="TRANSCRIPTION ELONGATION FACTOR SPT5"/>
    <property type="match status" value="1"/>
</dbReference>
<dbReference type="InterPro" id="IPR039385">
    <property type="entry name" value="NGN_Euk"/>
</dbReference>
<name>A0A2A2KRR0_9BILA</name>
<dbReference type="GO" id="GO:0006357">
    <property type="term" value="P:regulation of transcription by RNA polymerase II"/>
    <property type="evidence" value="ECO:0007669"/>
    <property type="project" value="InterPro"/>
</dbReference>
<dbReference type="Proteomes" id="UP000218231">
    <property type="component" value="Unassembled WGS sequence"/>
</dbReference>
<dbReference type="CDD" id="cd09888">
    <property type="entry name" value="NGN_Euk"/>
    <property type="match status" value="1"/>
</dbReference>
<dbReference type="InterPro" id="IPR039659">
    <property type="entry name" value="SPT5"/>
</dbReference>
<dbReference type="GO" id="GO:0003729">
    <property type="term" value="F:mRNA binding"/>
    <property type="evidence" value="ECO:0007669"/>
    <property type="project" value="TreeGrafter"/>
</dbReference>
<feature type="domain" description="KOW" evidence="5">
    <location>
        <begin position="173"/>
        <end position="200"/>
    </location>
</feature>
<dbReference type="EMBL" id="LIAE01007858">
    <property type="protein sequence ID" value="PAV76625.1"/>
    <property type="molecule type" value="Genomic_DNA"/>
</dbReference>
<keyword evidence="7" id="KW-1185">Reference proteome</keyword>
<organism evidence="6 7">
    <name type="scientific">Diploscapter pachys</name>
    <dbReference type="NCBI Taxonomy" id="2018661"/>
    <lineage>
        <taxon>Eukaryota</taxon>
        <taxon>Metazoa</taxon>
        <taxon>Ecdysozoa</taxon>
        <taxon>Nematoda</taxon>
        <taxon>Chromadorea</taxon>
        <taxon>Rhabditida</taxon>
        <taxon>Rhabditina</taxon>
        <taxon>Rhabditomorpha</taxon>
        <taxon>Rhabditoidea</taxon>
        <taxon>Rhabditidae</taxon>
        <taxon>Diploscapter</taxon>
    </lineage>
</organism>
<comment type="caution">
    <text evidence="6">The sequence shown here is derived from an EMBL/GenBank/DDBJ whole genome shotgun (WGS) entry which is preliminary data.</text>
</comment>
<feature type="domain" description="KOW" evidence="5">
    <location>
        <begin position="262"/>
        <end position="296"/>
    </location>
</feature>
<dbReference type="Gene3D" id="2.30.30.30">
    <property type="match status" value="1"/>
</dbReference>
<dbReference type="GO" id="GO:0006368">
    <property type="term" value="P:transcription elongation by RNA polymerase II"/>
    <property type="evidence" value="ECO:0007669"/>
    <property type="project" value="TreeGrafter"/>
</dbReference>
<evidence type="ECO:0000256" key="1">
    <source>
        <dbReference type="ARBA" id="ARBA00004123"/>
    </source>
</evidence>
<evidence type="ECO:0000313" key="6">
    <source>
        <dbReference type="EMBL" id="PAV76625.1"/>
    </source>
</evidence>